<comment type="caution">
    <text evidence="1">The sequence shown here is derived from an EMBL/GenBank/DDBJ whole genome shotgun (WGS) entry which is preliminary data.</text>
</comment>
<name>A0A3U9TDC1_SALER</name>
<protein>
    <submittedName>
        <fullName evidence="1">Uncharacterized protein</fullName>
    </submittedName>
</protein>
<accession>A0A344R5D0</accession>
<evidence type="ECO:0000313" key="1">
    <source>
        <dbReference type="EMBL" id="ECC1609107.1"/>
    </source>
</evidence>
<dbReference type="EMBL" id="AAIAJV010000065">
    <property type="protein sequence ID" value="ECC1609107.1"/>
    <property type="molecule type" value="Genomic_DNA"/>
</dbReference>
<organism evidence="1">
    <name type="scientific">Salmonella enterica subsp. salamae</name>
    <dbReference type="NCBI Taxonomy" id="59202"/>
    <lineage>
        <taxon>Bacteria</taxon>
        <taxon>Pseudomonadati</taxon>
        <taxon>Pseudomonadota</taxon>
        <taxon>Gammaproteobacteria</taxon>
        <taxon>Enterobacterales</taxon>
        <taxon>Enterobacteriaceae</taxon>
        <taxon>Salmonella</taxon>
    </lineage>
</organism>
<proteinExistence type="predicted"/>
<dbReference type="AlphaFoldDB" id="A0A3U9TDC1"/>
<gene>
    <name evidence="1" type="ORF">FNI14_24815</name>
</gene>
<sequence length="125" mass="14133">MDKIIVDYVDKLSAFSDFISKTISSVNEYWVPDEPPLIMLFSQIGKSLVTIFPELDYVKKELLFKYIEDGMTSNNEELATAVATGLVEAIVTSTDSNQHLWEEIEGLLGRNSKEHALAWRNFGQS</sequence>
<accession>A0A3U9TDC1</accession>
<reference evidence="1" key="1">
    <citation type="submission" date="2019-07" db="EMBL/GenBank/DDBJ databases">
        <authorList>
            <person name="Ashton P.M."/>
            <person name="Dallman T."/>
            <person name="Nair S."/>
            <person name="De Pinna E."/>
            <person name="Peters T."/>
            <person name="Grant K."/>
        </authorList>
    </citation>
    <scope>NUCLEOTIDE SEQUENCE</scope>
    <source>
        <strain evidence="1">646013</strain>
    </source>
</reference>